<comment type="caution">
    <text evidence="15">The sequence shown here is derived from an EMBL/GenBank/DDBJ whole genome shotgun (WGS) entry which is preliminary data.</text>
</comment>
<keyword evidence="3" id="KW-0813">Transport</keyword>
<reference evidence="15" key="1">
    <citation type="submission" date="2022-06" db="EMBL/GenBank/DDBJ databases">
        <authorList>
            <consortium name="SYNGENTA / RWTH Aachen University"/>
        </authorList>
    </citation>
    <scope>NUCLEOTIDE SEQUENCE</scope>
</reference>
<dbReference type="PANTHER" id="PTHR31382:SF4">
    <property type="entry name" value="NA(+)_H(+) ANTIPORTER"/>
    <property type="match status" value="1"/>
</dbReference>
<feature type="transmembrane region" description="Helical" evidence="12">
    <location>
        <begin position="120"/>
        <end position="139"/>
    </location>
</feature>
<feature type="transmembrane region" description="Helical" evidence="12">
    <location>
        <begin position="184"/>
        <end position="200"/>
    </location>
</feature>
<accession>A0AAV0BCI9</accession>
<feature type="transmembrane region" description="Helical" evidence="12">
    <location>
        <begin position="408"/>
        <end position="430"/>
    </location>
</feature>
<dbReference type="GO" id="GO:0042391">
    <property type="term" value="P:regulation of membrane potential"/>
    <property type="evidence" value="ECO:0007669"/>
    <property type="project" value="InterPro"/>
</dbReference>
<feature type="transmembrane region" description="Helical" evidence="12">
    <location>
        <begin position="144"/>
        <end position="164"/>
    </location>
</feature>
<feature type="chain" id="PRO_5043527226" evidence="13">
    <location>
        <begin position="26"/>
        <end position="1105"/>
    </location>
</feature>
<evidence type="ECO:0000256" key="13">
    <source>
        <dbReference type="SAM" id="SignalP"/>
    </source>
</evidence>
<organism evidence="15 16">
    <name type="scientific">Phakopsora pachyrhizi</name>
    <name type="common">Asian soybean rust disease fungus</name>
    <dbReference type="NCBI Taxonomy" id="170000"/>
    <lineage>
        <taxon>Eukaryota</taxon>
        <taxon>Fungi</taxon>
        <taxon>Dikarya</taxon>
        <taxon>Basidiomycota</taxon>
        <taxon>Pucciniomycotina</taxon>
        <taxon>Pucciniomycetes</taxon>
        <taxon>Pucciniales</taxon>
        <taxon>Phakopsoraceae</taxon>
        <taxon>Phakopsora</taxon>
    </lineage>
</organism>
<evidence type="ECO:0000256" key="10">
    <source>
        <dbReference type="ARBA" id="ARBA00023201"/>
    </source>
</evidence>
<feature type="transmembrane region" description="Helical" evidence="12">
    <location>
        <begin position="212"/>
        <end position="235"/>
    </location>
</feature>
<evidence type="ECO:0000256" key="2">
    <source>
        <dbReference type="ARBA" id="ARBA00005248"/>
    </source>
</evidence>
<evidence type="ECO:0000256" key="1">
    <source>
        <dbReference type="ARBA" id="ARBA00004141"/>
    </source>
</evidence>
<comment type="subcellular location">
    <subcellularLocation>
        <location evidence="1">Membrane</location>
        <topology evidence="1">Multi-pass membrane protein</topology>
    </subcellularLocation>
</comment>
<gene>
    <name evidence="15" type="ORF">PPACK8108_LOCUS17841</name>
</gene>
<dbReference type="GO" id="GO:0005886">
    <property type="term" value="C:plasma membrane"/>
    <property type="evidence" value="ECO:0007669"/>
    <property type="project" value="InterPro"/>
</dbReference>
<sequence>MRFGSILNAKLLGAPLLLFISLVACTPTSDVAIDVSSLSSNSRFHPTFLQIIRRRPALEKRNSTSKRTTSVNHTHYSNILASSELGNDIETNSLSSGEGTLGHSHEELFKIVTEATPTHLALSLLPAFMVIFGLFSAFVKERLYIGEAILAVAFGIILGPYVSGVFDPRSWNEGVGFDDMTLEVTRVVIALSVFAVGVELPKAYILRHWLSLAYLLGPIMLVGWLISGALIYVLIPALNFLQSLVVAAAVTPTDPILAASVVGKGKYAQKHVPAHLRHLLQAESGCNDGAAFPFLYLAMFILLREESSVGRAIGSWFLLVILYQILLGILIGTVIGVAARKTLKFCKRRSMIDRESMVAMYVALALLTTGLTTLAGSDDLLAAFACGAAFAWDDWFTESIEASNFSSIIDLLINCAVFIYVGATIPFAAWNDPNLTLVPWRLILLGISILVLRRLPAMLALQRLIPDLKTNREAVFCGHFGPIGVGAIFISTLAASKLPTPAIPPQSSLDILALTVQPLIYLIVLFSIFVHGLSIPFFTLGRSVHSRVHSMTKTWTQASGNEPTWLSRVKRVDRTNGSNSGDFRGEDQPLSVVQPENHNDQLIQVERGEKHGSDDQTTRVEDEGSPGQEAQESNVLQLSNEVSDLNQRLLSPDFPSPPPPTRNRTEPIMSSVIPTGIIARSGLLRLTSTPKMTAEEQEARRRNKLLRDDWCRRERIDITKKDEERVYKSGRHVIIERGDGDVVEVRRDPFVEATSRDGSNRKLNPFASNGGWPVGKSPTFASGSNTPYLAAARKLGAAKSIVHRFKKKKSNDCLKESTLDCSSFNQSLQEPPQVDAEPILRAGCESSFPRDFAADSETPAEDQIEYEWPEGSKLVTENEIGEVVRVEPNSCRRLRNMQSLPTLPLSAIVHSPKPPQENNFSLPDLNKPATFQGLDIPWNEEEWEEDERSESDFRYTRTKPSRRALSRTARRRPSSRVSRRPRHVGKSSQSRFSNAEGIISSTSRTDISARSPPAREVGFAGLTSERDFPNLHSGKNLSRSSSPARSIRFADHLVRPRETRSSKHGSRKRNRNSLLRLVTTRKSSQPSSIVTDETEQGGDSEAMVS</sequence>
<proteinExistence type="inferred from homology"/>
<feature type="compositionally biased region" description="Basic residues" evidence="11">
    <location>
        <begin position="956"/>
        <end position="985"/>
    </location>
</feature>
<feature type="compositionally biased region" description="Basic and acidic residues" evidence="11">
    <location>
        <begin position="606"/>
        <end position="622"/>
    </location>
</feature>
<feature type="compositionally biased region" description="Polar residues" evidence="11">
    <location>
        <begin position="986"/>
        <end position="1008"/>
    </location>
</feature>
<keyword evidence="8" id="KW-0406">Ion transport</keyword>
<protein>
    <submittedName>
        <fullName evidence="15">Sodium/hydrogen exchanger family-domain-containing protein</fullName>
    </submittedName>
</protein>
<dbReference type="GO" id="GO:0015385">
    <property type="term" value="F:sodium:proton antiporter activity"/>
    <property type="evidence" value="ECO:0007669"/>
    <property type="project" value="InterPro"/>
</dbReference>
<dbReference type="PROSITE" id="PS51257">
    <property type="entry name" value="PROKAR_LIPOPROTEIN"/>
    <property type="match status" value="1"/>
</dbReference>
<evidence type="ECO:0000256" key="4">
    <source>
        <dbReference type="ARBA" id="ARBA00022449"/>
    </source>
</evidence>
<dbReference type="PANTHER" id="PTHR31382">
    <property type="entry name" value="NA(+)/H(+) ANTIPORTER"/>
    <property type="match status" value="1"/>
</dbReference>
<dbReference type="GO" id="GO:0030007">
    <property type="term" value="P:intracellular potassium ion homeostasis"/>
    <property type="evidence" value="ECO:0007669"/>
    <property type="project" value="TreeGrafter"/>
</dbReference>
<keyword evidence="9 12" id="KW-0472">Membrane</keyword>
<keyword evidence="4" id="KW-0050">Antiport</keyword>
<feature type="compositionally biased region" description="Polar residues" evidence="11">
    <location>
        <begin position="1080"/>
        <end position="1091"/>
    </location>
</feature>
<feature type="compositionally biased region" description="Basic residues" evidence="11">
    <location>
        <begin position="1062"/>
        <end position="1071"/>
    </location>
</feature>
<dbReference type="EMBL" id="CALTRL010005059">
    <property type="protein sequence ID" value="CAH7683973.1"/>
    <property type="molecule type" value="Genomic_DNA"/>
</dbReference>
<keyword evidence="13" id="KW-0732">Signal</keyword>
<feature type="region of interest" description="Disordered" evidence="11">
    <location>
        <begin position="906"/>
        <end position="1105"/>
    </location>
</feature>
<dbReference type="InterPro" id="IPR006153">
    <property type="entry name" value="Cation/H_exchanger_TM"/>
</dbReference>
<keyword evidence="7" id="KW-0915">Sodium</keyword>
<evidence type="ECO:0000256" key="7">
    <source>
        <dbReference type="ARBA" id="ARBA00023053"/>
    </source>
</evidence>
<feature type="domain" description="Cation/H+ exchanger transmembrane" evidence="14">
    <location>
        <begin position="135"/>
        <end position="538"/>
    </location>
</feature>
<evidence type="ECO:0000313" key="15">
    <source>
        <dbReference type="EMBL" id="CAH7683973.1"/>
    </source>
</evidence>
<evidence type="ECO:0000256" key="9">
    <source>
        <dbReference type="ARBA" id="ARBA00023136"/>
    </source>
</evidence>
<feature type="transmembrane region" description="Helical" evidence="12">
    <location>
        <begin position="315"/>
        <end position="338"/>
    </location>
</feature>
<feature type="transmembrane region" description="Helical" evidence="12">
    <location>
        <begin position="519"/>
        <end position="541"/>
    </location>
</feature>
<feature type="compositionally biased region" description="Polar residues" evidence="11">
    <location>
        <begin position="1033"/>
        <end position="1044"/>
    </location>
</feature>
<feature type="transmembrane region" description="Helical" evidence="12">
    <location>
        <begin position="358"/>
        <end position="374"/>
    </location>
</feature>
<feature type="compositionally biased region" description="Basic and acidic residues" evidence="11">
    <location>
        <begin position="1048"/>
        <end position="1061"/>
    </location>
</feature>
<evidence type="ECO:0000256" key="12">
    <source>
        <dbReference type="SAM" id="Phobius"/>
    </source>
</evidence>
<dbReference type="Proteomes" id="UP001153365">
    <property type="component" value="Unassembled WGS sequence"/>
</dbReference>
<keyword evidence="10" id="KW-0739">Sodium transport</keyword>
<keyword evidence="6 12" id="KW-1133">Transmembrane helix</keyword>
<evidence type="ECO:0000259" key="14">
    <source>
        <dbReference type="Pfam" id="PF00999"/>
    </source>
</evidence>
<comment type="similarity">
    <text evidence="2">Belongs to the fungal Na(+)/H(+) exchanger family.</text>
</comment>
<evidence type="ECO:0000256" key="11">
    <source>
        <dbReference type="SAM" id="MobiDB-lite"/>
    </source>
</evidence>
<evidence type="ECO:0000313" key="16">
    <source>
        <dbReference type="Proteomes" id="UP001153365"/>
    </source>
</evidence>
<feature type="compositionally biased region" description="Acidic residues" evidence="11">
    <location>
        <begin position="938"/>
        <end position="949"/>
    </location>
</feature>
<feature type="signal peptide" evidence="13">
    <location>
        <begin position="1"/>
        <end position="25"/>
    </location>
</feature>
<dbReference type="InterPro" id="IPR004712">
    <property type="entry name" value="Na+/H+_antiporter_fungi"/>
</dbReference>
<feature type="region of interest" description="Disordered" evidence="11">
    <location>
        <begin position="648"/>
        <end position="667"/>
    </location>
</feature>
<feature type="transmembrane region" description="Helical" evidence="12">
    <location>
        <begin position="442"/>
        <end position="461"/>
    </location>
</feature>
<keyword evidence="5 12" id="KW-0812">Transmembrane</keyword>
<feature type="region of interest" description="Disordered" evidence="11">
    <location>
        <begin position="570"/>
        <end position="634"/>
    </location>
</feature>
<evidence type="ECO:0000256" key="8">
    <source>
        <dbReference type="ARBA" id="ARBA00023065"/>
    </source>
</evidence>
<dbReference type="FunFam" id="1.20.1530.20:FF:000015">
    <property type="entry name" value="Na(+)/H(+) antiporter 2"/>
    <property type="match status" value="1"/>
</dbReference>
<dbReference type="GO" id="GO:0036376">
    <property type="term" value="P:sodium ion export across plasma membrane"/>
    <property type="evidence" value="ECO:0007669"/>
    <property type="project" value="InterPro"/>
</dbReference>
<dbReference type="Pfam" id="PF00999">
    <property type="entry name" value="Na_H_Exchanger"/>
    <property type="match status" value="1"/>
</dbReference>
<name>A0AAV0BCI9_PHAPC</name>
<evidence type="ECO:0000256" key="3">
    <source>
        <dbReference type="ARBA" id="ARBA00022448"/>
    </source>
</evidence>
<dbReference type="GO" id="GO:0120029">
    <property type="term" value="P:proton export across plasma membrane"/>
    <property type="evidence" value="ECO:0007669"/>
    <property type="project" value="InterPro"/>
</dbReference>
<dbReference type="AlphaFoldDB" id="A0AAV0BCI9"/>
<feature type="transmembrane region" description="Helical" evidence="12">
    <location>
        <begin position="473"/>
        <end position="495"/>
    </location>
</feature>
<keyword evidence="16" id="KW-1185">Reference proteome</keyword>
<evidence type="ECO:0000256" key="5">
    <source>
        <dbReference type="ARBA" id="ARBA00022692"/>
    </source>
</evidence>
<evidence type="ECO:0000256" key="6">
    <source>
        <dbReference type="ARBA" id="ARBA00022989"/>
    </source>
</evidence>